<protein>
    <submittedName>
        <fullName evidence="2">Uncharacterized protein</fullName>
    </submittedName>
</protein>
<feature type="compositionally biased region" description="Low complexity" evidence="1">
    <location>
        <begin position="38"/>
        <end position="49"/>
    </location>
</feature>
<keyword evidence="3" id="KW-1185">Reference proteome</keyword>
<feature type="compositionally biased region" description="Basic and acidic residues" evidence="1">
    <location>
        <begin position="15"/>
        <end position="26"/>
    </location>
</feature>
<name>A0A4V5N617_9PEZI</name>
<dbReference type="Proteomes" id="UP000308549">
    <property type="component" value="Unassembled WGS sequence"/>
</dbReference>
<evidence type="ECO:0000313" key="2">
    <source>
        <dbReference type="EMBL" id="TKA34129.1"/>
    </source>
</evidence>
<organism evidence="2 3">
    <name type="scientific">Salinomyces thailandicus</name>
    <dbReference type="NCBI Taxonomy" id="706561"/>
    <lineage>
        <taxon>Eukaryota</taxon>
        <taxon>Fungi</taxon>
        <taxon>Dikarya</taxon>
        <taxon>Ascomycota</taxon>
        <taxon>Pezizomycotina</taxon>
        <taxon>Dothideomycetes</taxon>
        <taxon>Dothideomycetidae</taxon>
        <taxon>Mycosphaerellales</taxon>
        <taxon>Teratosphaeriaceae</taxon>
        <taxon>Salinomyces</taxon>
    </lineage>
</organism>
<dbReference type="AlphaFoldDB" id="A0A4V5N617"/>
<evidence type="ECO:0000256" key="1">
    <source>
        <dbReference type="SAM" id="MobiDB-lite"/>
    </source>
</evidence>
<comment type="caution">
    <text evidence="2">The sequence shown here is derived from an EMBL/GenBank/DDBJ whole genome shotgun (WGS) entry which is preliminary data.</text>
</comment>
<feature type="compositionally biased region" description="Polar residues" evidence="1">
    <location>
        <begin position="145"/>
        <end position="157"/>
    </location>
</feature>
<evidence type="ECO:0000313" key="3">
    <source>
        <dbReference type="Proteomes" id="UP000308549"/>
    </source>
</evidence>
<accession>A0A4V5N617</accession>
<reference evidence="2 3" key="1">
    <citation type="submission" date="2017-03" db="EMBL/GenBank/DDBJ databases">
        <title>Genomes of endolithic fungi from Antarctica.</title>
        <authorList>
            <person name="Coleine C."/>
            <person name="Masonjones S."/>
            <person name="Stajich J.E."/>
        </authorList>
    </citation>
    <scope>NUCLEOTIDE SEQUENCE [LARGE SCALE GENOMIC DNA]</scope>
    <source>
        <strain evidence="2 3">CCFEE 6315</strain>
    </source>
</reference>
<dbReference type="EMBL" id="NAJL01000001">
    <property type="protein sequence ID" value="TKA34129.1"/>
    <property type="molecule type" value="Genomic_DNA"/>
</dbReference>
<feature type="region of interest" description="Disordered" evidence="1">
    <location>
        <begin position="1"/>
        <end position="233"/>
    </location>
</feature>
<gene>
    <name evidence="2" type="ORF">B0A50_00109</name>
</gene>
<proteinExistence type="predicted"/>
<sequence length="300" mass="32969">MDGQRPPTFPGFSRMKTDEETKRRENNPSPLAARLQTASASAEASNEAARNLDSLERLQRVQAHILGLPPPPRSKIPLSAQQIKRPKSQPIRVRTSLGEKSGRTPSSAEPQPLERTVPLSREAAMPAESSAHRSKGHLCYDPVRDSQNGSGQTSSPTHKIAPFQEQKSEVARFQEQMEAALPAGQNWMLGGTEPPQKHNESATQPTRQPVTRPATRIAPQMPPKTLHRGSNRRAAVADDLAARQQCSDTKDDKEVDHAEFENVDLSDGEDDGYDGFVSVEADDDEDEWVVLDGKCGRGKF</sequence>